<dbReference type="GO" id="GO:0005840">
    <property type="term" value="C:ribosome"/>
    <property type="evidence" value="ECO:0007669"/>
    <property type="project" value="UniProtKB-KW"/>
</dbReference>
<dbReference type="InterPro" id="IPR006638">
    <property type="entry name" value="Elp3/MiaA/NifB-like_rSAM"/>
</dbReference>
<feature type="domain" description="Radical SAM core" evidence="9">
    <location>
        <begin position="1"/>
        <end position="192"/>
    </location>
</feature>
<evidence type="ECO:0000256" key="1">
    <source>
        <dbReference type="ARBA" id="ARBA00001966"/>
    </source>
</evidence>
<comment type="cofactor">
    <cofactor evidence="1">
        <name>[4Fe-4S] cluster</name>
        <dbReference type="ChEBI" id="CHEBI:49883"/>
    </cofactor>
</comment>
<dbReference type="SUPFAM" id="SSF102114">
    <property type="entry name" value="Radical SAM enzymes"/>
    <property type="match status" value="1"/>
</dbReference>
<dbReference type="Pfam" id="PF18693">
    <property type="entry name" value="TRAM_2"/>
    <property type="match status" value="1"/>
</dbReference>
<dbReference type="InterPro" id="IPR005840">
    <property type="entry name" value="Ribosomal_uS12_MeSTrfase_RimO"/>
</dbReference>
<dbReference type="InterPro" id="IPR005839">
    <property type="entry name" value="Methylthiotransferase"/>
</dbReference>
<keyword evidence="6" id="KW-0408">Iron</keyword>
<dbReference type="AlphaFoldDB" id="K1V6B5"/>
<dbReference type="GO" id="GO:0046872">
    <property type="term" value="F:metal ion binding"/>
    <property type="evidence" value="ECO:0007669"/>
    <property type="project" value="UniProtKB-KW"/>
</dbReference>
<dbReference type="PANTHER" id="PTHR43837">
    <property type="entry name" value="RIBOSOMAL PROTEIN S12 METHYLTHIOTRANSFERASE RIMO"/>
    <property type="match status" value="1"/>
</dbReference>
<dbReference type="PANTHER" id="PTHR43837:SF1">
    <property type="entry name" value="RIBOSOMAL PROTEIN US12 METHYLTHIOTRANSFERASE RIMO"/>
    <property type="match status" value="1"/>
</dbReference>
<dbReference type="GO" id="GO:0051539">
    <property type="term" value="F:4 iron, 4 sulfur cluster binding"/>
    <property type="evidence" value="ECO:0007669"/>
    <property type="project" value="UniProtKB-KW"/>
</dbReference>
<dbReference type="GO" id="GO:0005829">
    <property type="term" value="C:cytosol"/>
    <property type="evidence" value="ECO:0007669"/>
    <property type="project" value="TreeGrafter"/>
</dbReference>
<keyword evidence="2" id="KW-0004">4Fe-4S</keyword>
<keyword evidence="3" id="KW-0963">Cytoplasm</keyword>
<keyword evidence="4" id="KW-0949">S-adenosyl-L-methionine</keyword>
<evidence type="ECO:0000256" key="2">
    <source>
        <dbReference type="ARBA" id="ARBA00022485"/>
    </source>
</evidence>
<feature type="domain" description="TRAM" evidence="8">
    <location>
        <begin position="195"/>
        <end position="262"/>
    </location>
</feature>
<organism evidence="10">
    <name type="scientific">human gut metagenome</name>
    <dbReference type="NCBI Taxonomy" id="408170"/>
    <lineage>
        <taxon>unclassified sequences</taxon>
        <taxon>metagenomes</taxon>
        <taxon>organismal metagenomes</taxon>
    </lineage>
</organism>
<keyword evidence="10" id="KW-0687">Ribonucleoprotein</keyword>
<dbReference type="InterPro" id="IPR002792">
    <property type="entry name" value="TRAM_dom"/>
</dbReference>
<gene>
    <name evidence="10" type="ORF">LEA_02419</name>
</gene>
<keyword evidence="5" id="KW-0479">Metal-binding</keyword>
<dbReference type="GO" id="GO:0006400">
    <property type="term" value="P:tRNA modification"/>
    <property type="evidence" value="ECO:0007669"/>
    <property type="project" value="InterPro"/>
</dbReference>
<comment type="caution">
    <text evidence="10">The sequence shown here is derived from an EMBL/GenBank/DDBJ whole genome shotgun (WGS) entry which is preliminary data.</text>
</comment>
<dbReference type="EMBL" id="AJWY01001673">
    <property type="protein sequence ID" value="EKC79456.1"/>
    <property type="molecule type" value="Genomic_DNA"/>
</dbReference>
<dbReference type="Pfam" id="PF04055">
    <property type="entry name" value="Radical_SAM"/>
    <property type="match status" value="1"/>
</dbReference>
<evidence type="ECO:0000313" key="10">
    <source>
        <dbReference type="EMBL" id="EKC79456.1"/>
    </source>
</evidence>
<dbReference type="GO" id="GO:0035599">
    <property type="term" value="F:aspartic acid methylthiotransferase activity"/>
    <property type="evidence" value="ECO:0007669"/>
    <property type="project" value="TreeGrafter"/>
</dbReference>
<keyword evidence="10" id="KW-0808">Transferase</keyword>
<protein>
    <submittedName>
        <fullName evidence="10">SSU ribosomal protein S12P methylthiotransferase</fullName>
    </submittedName>
</protein>
<dbReference type="InterPro" id="IPR007197">
    <property type="entry name" value="rSAM"/>
</dbReference>
<evidence type="ECO:0000256" key="4">
    <source>
        <dbReference type="ARBA" id="ARBA00022691"/>
    </source>
</evidence>
<dbReference type="Gene3D" id="2.40.50.140">
    <property type="entry name" value="Nucleic acid-binding proteins"/>
    <property type="match status" value="1"/>
</dbReference>
<dbReference type="Gene3D" id="3.80.30.20">
    <property type="entry name" value="tm_1862 like domain"/>
    <property type="match status" value="1"/>
</dbReference>
<dbReference type="PROSITE" id="PS50926">
    <property type="entry name" value="TRAM"/>
    <property type="match status" value="1"/>
</dbReference>
<accession>K1V6B5</accession>
<evidence type="ECO:0000259" key="9">
    <source>
        <dbReference type="PROSITE" id="PS51918"/>
    </source>
</evidence>
<name>K1V6B5_9ZZZZ</name>
<evidence type="ECO:0000259" key="8">
    <source>
        <dbReference type="PROSITE" id="PS50926"/>
    </source>
</evidence>
<dbReference type="PROSITE" id="PS51918">
    <property type="entry name" value="RADICAL_SAM"/>
    <property type="match status" value="1"/>
</dbReference>
<keyword evidence="10" id="KW-0689">Ribosomal protein</keyword>
<dbReference type="InterPro" id="IPR023404">
    <property type="entry name" value="rSAM_horseshoe"/>
</dbReference>
<keyword evidence="7" id="KW-0411">Iron-sulfur</keyword>
<dbReference type="InterPro" id="IPR058240">
    <property type="entry name" value="rSAM_sf"/>
</dbReference>
<proteinExistence type="predicted"/>
<dbReference type="NCBIfam" id="TIGR00089">
    <property type="entry name" value="MiaB/RimO family radical SAM methylthiotransferase"/>
    <property type="match status" value="1"/>
</dbReference>
<reference evidence="10" key="1">
    <citation type="journal article" date="2013" name="Environ. Microbiol.">
        <title>Microbiota from the distal guts of lean and obese adolescents exhibit partial functional redundancy besides clear differences in community structure.</title>
        <authorList>
            <person name="Ferrer M."/>
            <person name="Ruiz A."/>
            <person name="Lanza F."/>
            <person name="Haange S.B."/>
            <person name="Oberbach A."/>
            <person name="Till H."/>
            <person name="Bargiela R."/>
            <person name="Campoy C."/>
            <person name="Segura M.T."/>
            <person name="Richter M."/>
            <person name="von Bergen M."/>
            <person name="Seifert J."/>
            <person name="Suarez A."/>
        </authorList>
    </citation>
    <scope>NUCLEOTIDE SEQUENCE</scope>
</reference>
<dbReference type="SMART" id="SM00729">
    <property type="entry name" value="Elp3"/>
    <property type="match status" value="1"/>
</dbReference>
<evidence type="ECO:0000256" key="3">
    <source>
        <dbReference type="ARBA" id="ARBA00022490"/>
    </source>
</evidence>
<evidence type="ECO:0000256" key="7">
    <source>
        <dbReference type="ARBA" id="ARBA00023014"/>
    </source>
</evidence>
<evidence type="ECO:0000256" key="5">
    <source>
        <dbReference type="ARBA" id="ARBA00022723"/>
    </source>
</evidence>
<sequence length="262" mass="30142">MEEAKELVDGGVKELIVVAQDTTRYGEDLFGKCALPALLTSLSKIEGLEWIRVLYLYPERLSDEIIDTFANNDKIVKYMDIPIQHCNSDILRRMNRRGSKEELTALITKIREKIPDVVLRTTLITGFPGETEEQFSELSEFVKEMKFDRLGCFAYSQEEGTPAAEFPDQVDEEIRKKRGEIIMEQQYNIFEKLNHDNIGKTMRCVVEGYDGYTDSYYGRTWRDAPDIDGSVSFTCGYELNEGDFVDVEIFDVNEYDLIGEVI</sequence>
<dbReference type="InterPro" id="IPR012340">
    <property type="entry name" value="NA-bd_OB-fold"/>
</dbReference>
<evidence type="ECO:0000256" key="6">
    <source>
        <dbReference type="ARBA" id="ARBA00023004"/>
    </source>
</evidence>